<dbReference type="Proteomes" id="UP000792865">
    <property type="component" value="Chromosome"/>
</dbReference>
<proteinExistence type="predicted"/>
<name>A0AAC9YHA8_9ENTR</name>
<organism evidence="1 2">
    <name type="scientific">Candidatus Williamhamiltonella defendens</name>
    <dbReference type="NCBI Taxonomy" id="138072"/>
    <lineage>
        <taxon>Bacteria</taxon>
        <taxon>Pseudomonadati</taxon>
        <taxon>Pseudomonadota</taxon>
        <taxon>Gammaproteobacteria</taxon>
        <taxon>Enterobacterales</taxon>
        <taxon>Enterobacteriaceae</taxon>
        <taxon>aphid secondary symbionts</taxon>
        <taxon>Candidatus Williamhamiltonella</taxon>
    </lineage>
</organism>
<gene>
    <name evidence="1" type="ORF">CJJ18_10325</name>
</gene>
<evidence type="ECO:0000313" key="2">
    <source>
        <dbReference type="Proteomes" id="UP000792865"/>
    </source>
</evidence>
<reference evidence="1" key="1">
    <citation type="submission" date="2017-08" db="EMBL/GenBank/DDBJ databases">
        <title>Genome sequence of Candidatus Hamiltonella defensa from Acyrthosiphon pisum strain MI47.</title>
        <authorList>
            <person name="Patel V.A."/>
            <person name="Chevignon G."/>
            <person name="Russell J.A."/>
            <person name="Oliver K.M."/>
        </authorList>
    </citation>
    <scope>NUCLEOTIDE SEQUENCE</scope>
    <source>
        <strain evidence="1">MI47</strain>
    </source>
</reference>
<dbReference type="EMBL" id="CP022932">
    <property type="protein sequence ID" value="ASV34273.1"/>
    <property type="molecule type" value="Genomic_DNA"/>
</dbReference>
<evidence type="ECO:0000313" key="1">
    <source>
        <dbReference type="EMBL" id="ASV34273.1"/>
    </source>
</evidence>
<dbReference type="AlphaFoldDB" id="A0AAC9YHA8"/>
<sequence length="145" mass="16884">MSFGCKKFLYRNRKVVFSLSKKRNESYGTKHTEPVPSERPKITPELMIADRKIGVTILEKRYDNPKISGADLKKIKNQITRLKEEIESINVTVGLNEADSKRQKEIAKRMGYLDLSASSYHKEPEEEFFADAKNNQPWYKKDTQK</sequence>
<accession>A0AAC9YHA8</accession>
<protein>
    <submittedName>
        <fullName evidence="1">Uncharacterized protein</fullName>
    </submittedName>
</protein>